<evidence type="ECO:0000256" key="1">
    <source>
        <dbReference type="ARBA" id="ARBA00022679"/>
    </source>
</evidence>
<dbReference type="AlphaFoldDB" id="A0A0F8XBK5"/>
<evidence type="ECO:0000313" key="4">
    <source>
        <dbReference type="EMBL" id="KKK58345.1"/>
    </source>
</evidence>
<dbReference type="Pfam" id="PF02782">
    <property type="entry name" value="FGGY_C"/>
    <property type="match status" value="1"/>
</dbReference>
<dbReference type="SUPFAM" id="SSF53067">
    <property type="entry name" value="Actin-like ATPase domain"/>
    <property type="match status" value="1"/>
</dbReference>
<evidence type="ECO:0000259" key="3">
    <source>
        <dbReference type="Pfam" id="PF02782"/>
    </source>
</evidence>
<proteinExistence type="predicted"/>
<dbReference type="PANTHER" id="PTHR43095">
    <property type="entry name" value="SUGAR KINASE"/>
    <property type="match status" value="1"/>
</dbReference>
<dbReference type="GO" id="GO:0016301">
    <property type="term" value="F:kinase activity"/>
    <property type="evidence" value="ECO:0007669"/>
    <property type="project" value="UniProtKB-KW"/>
</dbReference>
<dbReference type="EMBL" id="LAZR01064031">
    <property type="protein sequence ID" value="KKK58345.1"/>
    <property type="molecule type" value="Genomic_DNA"/>
</dbReference>
<reference evidence="4" key="1">
    <citation type="journal article" date="2015" name="Nature">
        <title>Complex archaea that bridge the gap between prokaryotes and eukaryotes.</title>
        <authorList>
            <person name="Spang A."/>
            <person name="Saw J.H."/>
            <person name="Jorgensen S.L."/>
            <person name="Zaremba-Niedzwiedzka K."/>
            <person name="Martijn J."/>
            <person name="Lind A.E."/>
            <person name="van Eijk R."/>
            <person name="Schleper C."/>
            <person name="Guy L."/>
            <person name="Ettema T.J."/>
        </authorList>
    </citation>
    <scope>NUCLEOTIDE SEQUENCE</scope>
</reference>
<gene>
    <name evidence="4" type="ORF">LCGC14_3045380</name>
</gene>
<evidence type="ECO:0000256" key="2">
    <source>
        <dbReference type="ARBA" id="ARBA00022777"/>
    </source>
</evidence>
<keyword evidence="2" id="KW-0418">Kinase</keyword>
<dbReference type="Gene3D" id="3.30.420.40">
    <property type="match status" value="1"/>
</dbReference>
<keyword evidence="1" id="KW-0808">Transferase</keyword>
<dbReference type="PANTHER" id="PTHR43095:SF5">
    <property type="entry name" value="XYLULOSE KINASE"/>
    <property type="match status" value="1"/>
</dbReference>
<dbReference type="GO" id="GO:0005975">
    <property type="term" value="P:carbohydrate metabolic process"/>
    <property type="evidence" value="ECO:0007669"/>
    <property type="project" value="InterPro"/>
</dbReference>
<accession>A0A0F8XBK5</accession>
<name>A0A0F8XBK5_9ZZZZ</name>
<organism evidence="4">
    <name type="scientific">marine sediment metagenome</name>
    <dbReference type="NCBI Taxonomy" id="412755"/>
    <lineage>
        <taxon>unclassified sequences</taxon>
        <taxon>metagenomes</taxon>
        <taxon>ecological metagenomes</taxon>
    </lineage>
</organism>
<dbReference type="InterPro" id="IPR018485">
    <property type="entry name" value="FGGY_C"/>
</dbReference>
<dbReference type="InterPro" id="IPR050406">
    <property type="entry name" value="FGGY_Carb_Kinase"/>
</dbReference>
<sequence>VPVVTGTTDAASEALGAGVEKTGDMMMMYGSSNFFILKTENLRPVRSFWASNFLEPDSFVLTGGMSTVGSMFKWFGETFPGRSVAEWENLALESSPGAGGITSLPYFAGERTPLHDPGAKGVFFGMSLSSTPGDLYRSLQEAVGYGIRHNIEEMEKAGAHADRIMAIGGATESRQLMQIITDITGCPQNLPRQKLGACYGNAFLAAAGSNYFNSINEISRWVRMEEEIAPSETSKAIYDEGYERYRELYNSTRRLLSRPRGETV</sequence>
<protein>
    <recommendedName>
        <fullName evidence="3">Carbohydrate kinase FGGY C-terminal domain-containing protein</fullName>
    </recommendedName>
</protein>
<dbReference type="InterPro" id="IPR043129">
    <property type="entry name" value="ATPase_NBD"/>
</dbReference>
<feature type="domain" description="Carbohydrate kinase FGGY C-terminal" evidence="3">
    <location>
        <begin position="26"/>
        <end position="207"/>
    </location>
</feature>
<feature type="non-terminal residue" evidence="4">
    <location>
        <position position="1"/>
    </location>
</feature>
<comment type="caution">
    <text evidence="4">The sequence shown here is derived from an EMBL/GenBank/DDBJ whole genome shotgun (WGS) entry which is preliminary data.</text>
</comment>